<keyword evidence="2 5" id="KW-0378">Hydrolase</keyword>
<feature type="domain" description="BD-FAE-like" evidence="6">
    <location>
        <begin position="137"/>
        <end position="238"/>
    </location>
</feature>
<accession>A0AAW1BZX1</accession>
<feature type="active site" evidence="5">
    <location>
        <position position="339"/>
    </location>
</feature>
<dbReference type="PANTHER" id="PTHR48081:SF33">
    <property type="entry name" value="KYNURENINE FORMAMIDASE"/>
    <property type="match status" value="1"/>
</dbReference>
<feature type="short sequence motif" description="HGGXW" evidence="5">
    <location>
        <begin position="156"/>
        <end position="160"/>
    </location>
</feature>
<dbReference type="SUPFAM" id="SSF53474">
    <property type="entry name" value="alpha/beta-Hydrolases"/>
    <property type="match status" value="1"/>
</dbReference>
<comment type="similarity">
    <text evidence="5">Belongs to the kynurenine formamidase family.</text>
</comment>
<dbReference type="GO" id="GO:0005829">
    <property type="term" value="C:cytosol"/>
    <property type="evidence" value="ECO:0007669"/>
    <property type="project" value="UniProtKB-SubCell"/>
</dbReference>
<comment type="domain">
    <text evidence="5">The main chain amide nitrogen atoms of the second glycine and its adjacent residue in the HGGXW motif define the oxyanion hole, and stabilize the oxyanion that forms during the nucleophilic attack by the catalytic serine during substrate cleavage.</text>
</comment>
<comment type="caution">
    <text evidence="7">The sequence shown here is derived from an EMBL/GenBank/DDBJ whole genome shotgun (WGS) entry which is preliminary data.</text>
</comment>
<proteinExistence type="inferred from homology"/>
<protein>
    <recommendedName>
        <fullName evidence="5">Kynurenine formamidase</fullName>
        <shortName evidence="5">KFA</shortName>
        <shortName evidence="5">KFase</shortName>
        <ecNumber evidence="5">3.5.1.9</ecNumber>
    </recommendedName>
    <alternativeName>
        <fullName evidence="5">Arylformamidase</fullName>
    </alternativeName>
    <alternativeName>
        <fullName evidence="5">N-formylkynurenine formamidase</fullName>
        <shortName evidence="5">FKF</shortName>
    </alternativeName>
</protein>
<gene>
    <name evidence="5" type="primary">AFMID</name>
    <name evidence="7" type="ORF">NXF25_005751</name>
</gene>
<evidence type="ECO:0000313" key="7">
    <source>
        <dbReference type="EMBL" id="KAK9406977.1"/>
    </source>
</evidence>
<dbReference type="EC" id="3.5.1.9" evidence="5"/>
<evidence type="ECO:0000256" key="5">
    <source>
        <dbReference type="HAMAP-Rule" id="MF_03014"/>
    </source>
</evidence>
<dbReference type="Proteomes" id="UP001474421">
    <property type="component" value="Unassembled WGS sequence"/>
</dbReference>
<evidence type="ECO:0000256" key="3">
    <source>
        <dbReference type="ARBA" id="ARBA00023079"/>
    </source>
</evidence>
<keyword evidence="1 5" id="KW-0963">Cytoplasm</keyword>
<keyword evidence="8" id="KW-1185">Reference proteome</keyword>
<dbReference type="Pfam" id="PF20434">
    <property type="entry name" value="BD-FAE"/>
    <property type="match status" value="1"/>
</dbReference>
<dbReference type="InterPro" id="IPR029058">
    <property type="entry name" value="AB_hydrolase_fold"/>
</dbReference>
<evidence type="ECO:0000256" key="2">
    <source>
        <dbReference type="ARBA" id="ARBA00022801"/>
    </source>
</evidence>
<organism evidence="7 8">
    <name type="scientific">Crotalus adamanteus</name>
    <name type="common">Eastern diamondback rattlesnake</name>
    <dbReference type="NCBI Taxonomy" id="8729"/>
    <lineage>
        <taxon>Eukaryota</taxon>
        <taxon>Metazoa</taxon>
        <taxon>Chordata</taxon>
        <taxon>Craniata</taxon>
        <taxon>Vertebrata</taxon>
        <taxon>Euteleostomi</taxon>
        <taxon>Lepidosauria</taxon>
        <taxon>Squamata</taxon>
        <taxon>Bifurcata</taxon>
        <taxon>Unidentata</taxon>
        <taxon>Episquamata</taxon>
        <taxon>Toxicofera</taxon>
        <taxon>Serpentes</taxon>
        <taxon>Colubroidea</taxon>
        <taxon>Viperidae</taxon>
        <taxon>Crotalinae</taxon>
        <taxon>Crotalus</taxon>
    </lineage>
</organism>
<comment type="function">
    <text evidence="5">Catalyzes the hydrolysis of N-formyl-L-kynurenine to L-kynurenine, the second step in the kynurenine pathway of tryptophan degradation. Kynurenine may be further oxidized to nicotinic acid, NAD(H) and NADP(H). Required for elimination of toxic metabolites.</text>
</comment>
<keyword evidence="3 5" id="KW-0823">Tryptophan catabolism</keyword>
<dbReference type="GO" id="GO:0005634">
    <property type="term" value="C:nucleus"/>
    <property type="evidence" value="ECO:0007669"/>
    <property type="project" value="UniProtKB-SubCell"/>
</dbReference>
<dbReference type="InterPro" id="IPR027519">
    <property type="entry name" value="KFase_ver/fungi-typ"/>
</dbReference>
<evidence type="ECO:0000259" key="6">
    <source>
        <dbReference type="Pfam" id="PF20434"/>
    </source>
</evidence>
<comment type="subcellular location">
    <subcellularLocation>
        <location evidence="5">Cytoplasm</location>
        <location evidence="5">Cytosol</location>
    </subcellularLocation>
    <subcellularLocation>
        <location evidence="5">Nucleus</location>
    </subcellularLocation>
</comment>
<dbReference type="InterPro" id="IPR049492">
    <property type="entry name" value="BD-FAE-like_dom"/>
</dbReference>
<dbReference type="InterPro" id="IPR050300">
    <property type="entry name" value="GDXG_lipolytic_enzyme"/>
</dbReference>
<dbReference type="GO" id="GO:0004061">
    <property type="term" value="F:arylformamidase activity"/>
    <property type="evidence" value="ECO:0007669"/>
    <property type="project" value="UniProtKB-UniRule"/>
</dbReference>
<feature type="active site" evidence="5">
    <location>
        <position position="307"/>
    </location>
</feature>
<comment type="subunit">
    <text evidence="5">Homodimer.</text>
</comment>
<evidence type="ECO:0000313" key="8">
    <source>
        <dbReference type="Proteomes" id="UP001474421"/>
    </source>
</evidence>
<dbReference type="AlphaFoldDB" id="A0AAW1BZX1"/>
<comment type="catalytic activity">
    <reaction evidence="5">
        <text>N-formyl-L-kynurenine + H2O = L-kynurenine + formate + H(+)</text>
        <dbReference type="Rhea" id="RHEA:13009"/>
        <dbReference type="ChEBI" id="CHEBI:15377"/>
        <dbReference type="ChEBI" id="CHEBI:15378"/>
        <dbReference type="ChEBI" id="CHEBI:15740"/>
        <dbReference type="ChEBI" id="CHEBI:57959"/>
        <dbReference type="ChEBI" id="CHEBI:58629"/>
        <dbReference type="EC" id="3.5.1.9"/>
    </reaction>
</comment>
<evidence type="ECO:0000256" key="1">
    <source>
        <dbReference type="ARBA" id="ARBA00022490"/>
    </source>
</evidence>
<reference evidence="7 8" key="1">
    <citation type="journal article" date="2024" name="Proc. Natl. Acad. Sci. U.S.A.">
        <title>The genetic regulatory architecture and epigenomic basis for age-related changes in rattlesnake venom.</title>
        <authorList>
            <person name="Hogan M.P."/>
            <person name="Holding M.L."/>
            <person name="Nystrom G.S."/>
            <person name="Colston T.J."/>
            <person name="Bartlett D.A."/>
            <person name="Mason A.J."/>
            <person name="Ellsworth S.A."/>
            <person name="Rautsaw R.M."/>
            <person name="Lawrence K.C."/>
            <person name="Strickland J.L."/>
            <person name="He B."/>
            <person name="Fraser P."/>
            <person name="Margres M.J."/>
            <person name="Gilbert D.M."/>
            <person name="Gibbs H.L."/>
            <person name="Parkinson C.L."/>
            <person name="Rokyta D.R."/>
        </authorList>
    </citation>
    <scope>NUCLEOTIDE SEQUENCE [LARGE SCALE GENOMIC DNA]</scope>
    <source>
        <strain evidence="7">DRR0105</strain>
    </source>
</reference>
<dbReference type="EMBL" id="JAOTOJ010000002">
    <property type="protein sequence ID" value="KAK9406977.1"/>
    <property type="molecule type" value="Genomic_DNA"/>
</dbReference>
<dbReference type="HAMAP" id="MF_03014">
    <property type="entry name" value="KFase"/>
    <property type="match status" value="1"/>
</dbReference>
<dbReference type="PANTHER" id="PTHR48081">
    <property type="entry name" value="AB HYDROLASE SUPERFAMILY PROTEIN C4A8.06C"/>
    <property type="match status" value="1"/>
</dbReference>
<dbReference type="Gene3D" id="3.40.50.1820">
    <property type="entry name" value="alpha/beta hydrolase"/>
    <property type="match status" value="1"/>
</dbReference>
<dbReference type="GO" id="GO:0034354">
    <property type="term" value="P:'de novo' NAD+ biosynthetic process from L-tryptophan"/>
    <property type="evidence" value="ECO:0007669"/>
    <property type="project" value="UniProtKB-UniRule"/>
</dbReference>
<dbReference type="FunFam" id="3.40.50.1820:FF:000134">
    <property type="entry name" value="Kynurenine formamidase"/>
    <property type="match status" value="1"/>
</dbReference>
<sequence length="364" mass="40401">MIGESCVPVESGTEVKKKKKIREKCWGNYTVGTEVLQLGNSVYGPSPNAGMTNEDSFLVHQEKEYSHNLAITMGKWQEMTKEELETEYSPSRWSPRLDKDAVIEAHMKAITEGTLNAQAFTQTLLNVPYGSNEGEKLDVYLPKKHVETFPLVLYIHGGYWQSLSKEVSGFAACPLVNQGIAFAAVGYDVAPKGQLEVMVEQVRHSVAFAVQQYTGISGVYLLGHSAGAHLAAMILSTDWAKFGVEPNIKGAFLVSGIYDLEPIIHTYVNDLLHMSRAVAQENSPLWCVPKVNDKKACRVLIAIAQHDPPEFHRQSQEYCQVLRTAGWKVSLLDLAGTDHFDIIEKLSQENYLLTQVILNMISSG</sequence>
<evidence type="ECO:0000256" key="4">
    <source>
        <dbReference type="ARBA" id="ARBA00023242"/>
    </source>
</evidence>
<comment type="pathway">
    <text evidence="5">Amino-acid degradation; L-tryptophan degradation via kynurenine pathway; L-kynurenine from L-tryptophan: step 2/2.</text>
</comment>
<name>A0AAW1BZX1_CROAD</name>
<feature type="active site" description="Nucleophile" evidence="5">
    <location>
        <position position="225"/>
    </location>
</feature>
<keyword evidence="4 5" id="KW-0539">Nucleus</keyword>
<dbReference type="GO" id="GO:0019441">
    <property type="term" value="P:L-tryptophan catabolic process to kynurenine"/>
    <property type="evidence" value="ECO:0007669"/>
    <property type="project" value="UniProtKB-UniRule"/>
</dbReference>